<dbReference type="PANTHER" id="PTHR39594:SF1">
    <property type="entry name" value="PROTEIN YCHQ"/>
    <property type="match status" value="1"/>
</dbReference>
<feature type="transmembrane region" description="Helical" evidence="1">
    <location>
        <begin position="72"/>
        <end position="91"/>
    </location>
</feature>
<feature type="transmembrane region" description="Helical" evidence="1">
    <location>
        <begin position="98"/>
        <end position="119"/>
    </location>
</feature>
<dbReference type="Pfam" id="PF04247">
    <property type="entry name" value="SirB"/>
    <property type="match status" value="1"/>
</dbReference>
<keyword evidence="1" id="KW-1133">Transmembrane helix</keyword>
<feature type="transmembrane region" description="Helical" evidence="1">
    <location>
        <begin position="6"/>
        <end position="28"/>
    </location>
</feature>
<dbReference type="PANTHER" id="PTHR39594">
    <property type="entry name" value="PROTEIN YCHQ"/>
    <property type="match status" value="1"/>
</dbReference>
<keyword evidence="1" id="KW-0812">Transmembrane</keyword>
<evidence type="ECO:0000313" key="2">
    <source>
        <dbReference type="EMBL" id="ATJ84579.1"/>
    </source>
</evidence>
<evidence type="ECO:0000256" key="1">
    <source>
        <dbReference type="SAM" id="Phobius"/>
    </source>
</evidence>
<feature type="transmembrane region" description="Helical" evidence="1">
    <location>
        <begin position="40"/>
        <end position="66"/>
    </location>
</feature>
<dbReference type="GO" id="GO:0005886">
    <property type="term" value="C:plasma membrane"/>
    <property type="evidence" value="ECO:0007669"/>
    <property type="project" value="TreeGrafter"/>
</dbReference>
<accession>A0A291PCK5</accession>
<keyword evidence="3" id="KW-1185">Reference proteome</keyword>
<gene>
    <name evidence="2" type="ORF">BEI_3592</name>
</gene>
<proteinExistence type="predicted"/>
<dbReference type="OrthoDB" id="5588650at2"/>
<evidence type="ECO:0000313" key="3">
    <source>
        <dbReference type="Proteomes" id="UP000219993"/>
    </source>
</evidence>
<dbReference type="EMBL" id="CP021435">
    <property type="protein sequence ID" value="ATJ84579.1"/>
    <property type="molecule type" value="Genomic_DNA"/>
</dbReference>
<reference evidence="2 3" key="1">
    <citation type="journal article" date="2017" name="Sci. Rep.">
        <title>Revealing the Saline Adaptation Strategies of the Halophilic Bacterium Halomonas beimenensis through High-throughput Omics and Transposon Mutagenesis Approaches.</title>
        <authorList>
            <person name="Chen Y.H."/>
            <person name="Lin S.S."/>
            <person name="Shyu Y.T."/>
        </authorList>
    </citation>
    <scope>NUCLEOTIDE SEQUENCE [LARGE SCALE GENOMIC DNA]</scope>
    <source>
        <strain evidence="2 3">NTU-111</strain>
    </source>
</reference>
<name>A0A291PCK5_9GAMM</name>
<organism evidence="2 3">
    <name type="scientific">Halomonas beimenensis</name>
    <dbReference type="NCBI Taxonomy" id="475662"/>
    <lineage>
        <taxon>Bacteria</taxon>
        <taxon>Pseudomonadati</taxon>
        <taxon>Pseudomonadota</taxon>
        <taxon>Gammaproteobacteria</taxon>
        <taxon>Oceanospirillales</taxon>
        <taxon>Halomonadaceae</taxon>
        <taxon>Halomonas</taxon>
    </lineage>
</organism>
<sequence>MEHYFLIKHLHMTLAGLSITFFLVRAWWAVRGSPRLGRRWVRVLPHLIDTALLGLGVWLMASLALWPHQQPWLAAKLLALVAYIGLGTLAIKRGRTPVGRGVAALAALATFAYMAGAAIQHSPWSWLA</sequence>
<dbReference type="PIRSF" id="PIRSF005610">
    <property type="entry name" value="SirB"/>
    <property type="match status" value="1"/>
</dbReference>
<dbReference type="AlphaFoldDB" id="A0A291PCK5"/>
<dbReference type="RefSeq" id="WP_097790756.1">
    <property type="nucleotide sequence ID" value="NZ_BAAADT010000017.1"/>
</dbReference>
<dbReference type="Proteomes" id="UP000219993">
    <property type="component" value="Chromosome"/>
</dbReference>
<evidence type="ECO:0008006" key="4">
    <source>
        <dbReference type="Google" id="ProtNLM"/>
    </source>
</evidence>
<protein>
    <recommendedName>
        <fullName evidence="4">Regulator SirB</fullName>
    </recommendedName>
</protein>
<keyword evidence="1" id="KW-0472">Membrane</keyword>
<dbReference type="KEGG" id="hbe:BEI_3592"/>
<dbReference type="InterPro" id="IPR007360">
    <property type="entry name" value="SirB"/>
</dbReference>